<dbReference type="Pfam" id="PF00232">
    <property type="entry name" value="Glyco_hydro_1"/>
    <property type="match status" value="1"/>
</dbReference>
<protein>
    <submittedName>
        <fullName evidence="2">Family 1 glycosylhydrolase</fullName>
    </submittedName>
</protein>
<keyword evidence="3" id="KW-1185">Reference proteome</keyword>
<dbReference type="InterPro" id="IPR051923">
    <property type="entry name" value="Glycosyl_Hydrolase_39"/>
</dbReference>
<dbReference type="RefSeq" id="WP_196281260.1">
    <property type="nucleotide sequence ID" value="NZ_JADQDQ010000002.1"/>
</dbReference>
<organism evidence="2 3">
    <name type="scientific">Hymenobacter jeongseonensis</name>
    <dbReference type="NCBI Taxonomy" id="2791027"/>
    <lineage>
        <taxon>Bacteria</taxon>
        <taxon>Pseudomonadati</taxon>
        <taxon>Bacteroidota</taxon>
        <taxon>Cytophagia</taxon>
        <taxon>Cytophagales</taxon>
        <taxon>Hymenobacteraceae</taxon>
        <taxon>Hymenobacter</taxon>
    </lineage>
</organism>
<reference evidence="2 3" key="1">
    <citation type="submission" date="2020-11" db="EMBL/GenBank/DDBJ databases">
        <authorList>
            <person name="Kim M.K."/>
        </authorList>
    </citation>
    <scope>NUCLEOTIDE SEQUENCE [LARGE SCALE GENOMIC DNA]</scope>
    <source>
        <strain evidence="2 3">BT683</strain>
    </source>
</reference>
<feature type="compositionally biased region" description="Polar residues" evidence="1">
    <location>
        <begin position="415"/>
        <end position="431"/>
    </location>
</feature>
<dbReference type="PANTHER" id="PTHR12631">
    <property type="entry name" value="ALPHA-L-IDURONIDASE"/>
    <property type="match status" value="1"/>
</dbReference>
<dbReference type="Gene3D" id="3.20.20.80">
    <property type="entry name" value="Glycosidases"/>
    <property type="match status" value="1"/>
</dbReference>
<proteinExistence type="predicted"/>
<feature type="region of interest" description="Disordered" evidence="1">
    <location>
        <begin position="414"/>
        <end position="437"/>
    </location>
</feature>
<gene>
    <name evidence="2" type="ORF">I2I05_05715</name>
</gene>
<comment type="caution">
    <text evidence="2">The sequence shown here is derived from an EMBL/GenBank/DDBJ whole genome shotgun (WGS) entry which is preliminary data.</text>
</comment>
<evidence type="ECO:0000313" key="2">
    <source>
        <dbReference type="EMBL" id="MBF9236887.1"/>
    </source>
</evidence>
<dbReference type="Proteomes" id="UP000597617">
    <property type="component" value="Unassembled WGS sequence"/>
</dbReference>
<evidence type="ECO:0000313" key="3">
    <source>
        <dbReference type="Proteomes" id="UP000597617"/>
    </source>
</evidence>
<dbReference type="SUPFAM" id="SSF51445">
    <property type="entry name" value="(Trans)glycosidases"/>
    <property type="match status" value="1"/>
</dbReference>
<sequence>MVPQFMFATGIENSNPTIQNGTVRMDEMAKCGHYEHWQKDFDLVQELGICFLRYGPPIHTTFLGPDKYDWTFADATFQDLLRRNIAPIVDLCHFGVPDWIGNFQNPDFPVLFAQYAKAFAQRFPWVQLYTPVNEMYICAQFSALFGWWNEQLATHTAFVTALKHIVKANVLAMHAILEVRADAIFIQSESSEYFHAENPAAIRPAEIMNARRFLSLDLNYGRRVNSEMYEYLMDNGMTRNEYHFFMHNNLKHHCIMGNDYYKTNEHRVSADGSTKASGEIFGYHVITSQYHDRYRLPVMHTETNLWQGSVGDEAVNWLWKEWANVLRVRNDGVPVVGFTWYSLTDQVDWDTALRRNHGSVNPLGLYDLNRNIRPVGKAYKQLIADWSHVLPAHSICLQVPIVMPQESHRIWAQKQEAQMEQASADESTAQANAAPAE</sequence>
<name>A0ABS0IEW8_9BACT</name>
<evidence type="ECO:0000256" key="1">
    <source>
        <dbReference type="SAM" id="MobiDB-lite"/>
    </source>
</evidence>
<dbReference type="InterPro" id="IPR017853">
    <property type="entry name" value="GH"/>
</dbReference>
<accession>A0ABS0IEW8</accession>
<dbReference type="InterPro" id="IPR001360">
    <property type="entry name" value="Glyco_hydro_1"/>
</dbReference>
<dbReference type="EMBL" id="JADQDQ010000002">
    <property type="protein sequence ID" value="MBF9236887.1"/>
    <property type="molecule type" value="Genomic_DNA"/>
</dbReference>
<dbReference type="PANTHER" id="PTHR12631:SF10">
    <property type="entry name" value="BETA-XYLOSIDASE-LIKE PROTEIN-RELATED"/>
    <property type="match status" value="1"/>
</dbReference>